<dbReference type="SUPFAM" id="SSF55120">
    <property type="entry name" value="Pseudouridine synthase"/>
    <property type="match status" value="1"/>
</dbReference>
<dbReference type="PANTHER" id="PTHR13326:SF24">
    <property type="entry name" value="TRUD DOMAIN-CONTAINING PROTEIN"/>
    <property type="match status" value="1"/>
</dbReference>
<keyword evidence="2" id="KW-0413">Isomerase</keyword>
<protein>
    <submittedName>
        <fullName evidence="4">tRNA pseudouridine synthase D (TruD), putative</fullName>
    </submittedName>
</protein>
<evidence type="ECO:0000313" key="4">
    <source>
        <dbReference type="EMBL" id="CAD2216000.1"/>
    </source>
</evidence>
<name>A0A7G2C829_9TRYP</name>
<evidence type="ECO:0000256" key="2">
    <source>
        <dbReference type="ARBA" id="ARBA00023235"/>
    </source>
</evidence>
<dbReference type="PIRSF" id="PIRSF037016">
    <property type="entry name" value="Pseudouridin_synth_euk_prd"/>
    <property type="match status" value="1"/>
</dbReference>
<sequence>MDDLMGAFLSPGEKSNKTSNNNFLSLEPIRVHFREAYHSNVSLRDLKKLFHEIMRKYYHNCIKSSVKDGVVYLSLFENHNSNNNKKRKREEEENETTNPQAAKLYVYCILQKYNLETTEMKNLLGDYFSNHNTNHTIANTICIAGLKDKKAITYQRASIPFQVSPLLKTLQEQQSSLQKENETGQLQLNGSDDGWVRLVRISTSQNSVDSGLFPSPINIGDLSGNHFTIKVKHIAPSQPSENWGSVLQERFQQTCEKGLINYFGQQRFSEEADDVLTSHVGLCLVKGQYCEAVESLFKSPSQQQHKVDLQDLYWNKFPSEMHPKHIPARLKDVLAITKALRQTYKMKYGNQNTLTNADVQGRTPRWRSLCEAALRDGVPYALRTMWVHAAQSLYFNMTASALVRRLQAQPLPEEEAHALLLPLGGYQTNTERHPLVTAACLEAQTSLELTTEQLYTQRKVCGVPFSGGERALLVRPREARLTVTEERGEAVLAFYLPSSSYATVLLREVLGTDQWW</sequence>
<evidence type="ECO:0000313" key="5">
    <source>
        <dbReference type="Proteomes" id="UP000515908"/>
    </source>
</evidence>
<dbReference type="Pfam" id="PF01142">
    <property type="entry name" value="TruD"/>
    <property type="match status" value="2"/>
</dbReference>
<proteinExistence type="inferred from homology"/>
<dbReference type="PANTHER" id="PTHR13326">
    <property type="entry name" value="TRNA PSEUDOURIDINE SYNTHASE D"/>
    <property type="match status" value="1"/>
</dbReference>
<dbReference type="VEuPathDB" id="TriTrypDB:ADEAN_000345800"/>
<dbReference type="InterPro" id="IPR042214">
    <property type="entry name" value="TruD_catalytic"/>
</dbReference>
<comment type="similarity">
    <text evidence="1">Belongs to the pseudouridine synthase TruD family.</text>
</comment>
<dbReference type="InterPro" id="IPR001656">
    <property type="entry name" value="PsdUridine_synth_TruD"/>
</dbReference>
<keyword evidence="5" id="KW-1185">Reference proteome</keyword>
<dbReference type="InterPro" id="IPR020103">
    <property type="entry name" value="PsdUridine_synth_cat_dom_sf"/>
</dbReference>
<dbReference type="AlphaFoldDB" id="A0A7G2C829"/>
<feature type="domain" description="TRUD" evidence="3">
    <location>
        <begin position="258"/>
        <end position="475"/>
    </location>
</feature>
<accession>A0A7G2C829</accession>
<dbReference type="EMBL" id="LR877150">
    <property type="protein sequence ID" value="CAD2216000.1"/>
    <property type="molecule type" value="Genomic_DNA"/>
</dbReference>
<evidence type="ECO:0000259" key="3">
    <source>
        <dbReference type="PROSITE" id="PS50984"/>
    </source>
</evidence>
<dbReference type="GO" id="GO:0001522">
    <property type="term" value="P:pseudouridine synthesis"/>
    <property type="evidence" value="ECO:0007669"/>
    <property type="project" value="InterPro"/>
</dbReference>
<dbReference type="GO" id="GO:0009982">
    <property type="term" value="F:pseudouridine synthase activity"/>
    <property type="evidence" value="ECO:0007669"/>
    <property type="project" value="InterPro"/>
</dbReference>
<dbReference type="Gene3D" id="3.30.2350.20">
    <property type="entry name" value="TruD, catalytic domain"/>
    <property type="match status" value="2"/>
</dbReference>
<dbReference type="PROSITE" id="PS50984">
    <property type="entry name" value="TRUD"/>
    <property type="match status" value="1"/>
</dbReference>
<dbReference type="GO" id="GO:0003723">
    <property type="term" value="F:RNA binding"/>
    <property type="evidence" value="ECO:0007669"/>
    <property type="project" value="InterPro"/>
</dbReference>
<gene>
    <name evidence="4" type="ORF">ADEAN_000345800</name>
</gene>
<evidence type="ECO:0000256" key="1">
    <source>
        <dbReference type="ARBA" id="ARBA00007953"/>
    </source>
</evidence>
<organism evidence="4 5">
    <name type="scientific">Angomonas deanei</name>
    <dbReference type="NCBI Taxonomy" id="59799"/>
    <lineage>
        <taxon>Eukaryota</taxon>
        <taxon>Discoba</taxon>
        <taxon>Euglenozoa</taxon>
        <taxon>Kinetoplastea</taxon>
        <taxon>Metakinetoplastina</taxon>
        <taxon>Trypanosomatida</taxon>
        <taxon>Trypanosomatidae</taxon>
        <taxon>Strigomonadinae</taxon>
        <taxon>Angomonas</taxon>
    </lineage>
</organism>
<reference evidence="4 5" key="1">
    <citation type="submission" date="2020-08" db="EMBL/GenBank/DDBJ databases">
        <authorList>
            <person name="Newling K."/>
            <person name="Davey J."/>
            <person name="Forrester S."/>
        </authorList>
    </citation>
    <scope>NUCLEOTIDE SEQUENCE [LARGE SCALE GENOMIC DNA]</scope>
    <source>
        <strain evidence="5">Crithidia deanei Carvalho (ATCC PRA-265)</strain>
    </source>
</reference>
<dbReference type="OrthoDB" id="447290at2759"/>
<dbReference type="Proteomes" id="UP000515908">
    <property type="component" value="Chromosome 06"/>
</dbReference>
<dbReference type="GO" id="GO:0005634">
    <property type="term" value="C:nucleus"/>
    <property type="evidence" value="ECO:0007669"/>
    <property type="project" value="TreeGrafter"/>
</dbReference>
<dbReference type="InterPro" id="IPR011760">
    <property type="entry name" value="PsdUridine_synth_TruD_insert"/>
</dbReference>